<reference evidence="8" key="1">
    <citation type="journal article" date="2017" name="Genome Biol.">
        <title>Comparative genomics reveals high biological diversity and specific adaptations in the industrially and medically important fungal genus Aspergillus.</title>
        <authorList>
            <person name="de Vries R.P."/>
            <person name="Riley R."/>
            <person name="Wiebenga A."/>
            <person name="Aguilar-Osorio G."/>
            <person name="Amillis S."/>
            <person name="Uchima C.A."/>
            <person name="Anderluh G."/>
            <person name="Asadollahi M."/>
            <person name="Askin M."/>
            <person name="Barry K."/>
            <person name="Battaglia E."/>
            <person name="Bayram O."/>
            <person name="Benocci T."/>
            <person name="Braus-Stromeyer S.A."/>
            <person name="Caldana C."/>
            <person name="Canovas D."/>
            <person name="Cerqueira G.C."/>
            <person name="Chen F."/>
            <person name="Chen W."/>
            <person name="Choi C."/>
            <person name="Clum A."/>
            <person name="Dos Santos R.A."/>
            <person name="Damasio A.R."/>
            <person name="Diallinas G."/>
            <person name="Emri T."/>
            <person name="Fekete E."/>
            <person name="Flipphi M."/>
            <person name="Freyberg S."/>
            <person name="Gallo A."/>
            <person name="Gournas C."/>
            <person name="Habgood R."/>
            <person name="Hainaut M."/>
            <person name="Harispe M.L."/>
            <person name="Henrissat B."/>
            <person name="Hilden K.S."/>
            <person name="Hope R."/>
            <person name="Hossain A."/>
            <person name="Karabika E."/>
            <person name="Karaffa L."/>
            <person name="Karanyi Z."/>
            <person name="Krasevec N."/>
            <person name="Kuo A."/>
            <person name="Kusch H."/>
            <person name="LaButti K."/>
            <person name="Lagendijk E.L."/>
            <person name="Lapidus A."/>
            <person name="Levasseur A."/>
            <person name="Lindquist E."/>
            <person name="Lipzen A."/>
            <person name="Logrieco A.F."/>
            <person name="MacCabe A."/>
            <person name="Maekelae M.R."/>
            <person name="Malavazi I."/>
            <person name="Melin P."/>
            <person name="Meyer V."/>
            <person name="Mielnichuk N."/>
            <person name="Miskei M."/>
            <person name="Molnar A.P."/>
            <person name="Mule G."/>
            <person name="Ngan C.Y."/>
            <person name="Orejas M."/>
            <person name="Orosz E."/>
            <person name="Ouedraogo J.P."/>
            <person name="Overkamp K.M."/>
            <person name="Park H.-S."/>
            <person name="Perrone G."/>
            <person name="Piumi F."/>
            <person name="Punt P.J."/>
            <person name="Ram A.F."/>
            <person name="Ramon A."/>
            <person name="Rauscher S."/>
            <person name="Record E."/>
            <person name="Riano-Pachon D.M."/>
            <person name="Robert V."/>
            <person name="Roehrig J."/>
            <person name="Ruller R."/>
            <person name="Salamov A."/>
            <person name="Salih N.S."/>
            <person name="Samson R.A."/>
            <person name="Sandor E."/>
            <person name="Sanguinetti M."/>
            <person name="Schuetze T."/>
            <person name="Sepcic K."/>
            <person name="Shelest E."/>
            <person name="Sherlock G."/>
            <person name="Sophianopoulou V."/>
            <person name="Squina F.M."/>
            <person name="Sun H."/>
            <person name="Susca A."/>
            <person name="Todd R.B."/>
            <person name="Tsang A."/>
            <person name="Unkles S.E."/>
            <person name="van de Wiele N."/>
            <person name="van Rossen-Uffink D."/>
            <person name="Oliveira J.V."/>
            <person name="Vesth T.C."/>
            <person name="Visser J."/>
            <person name="Yu J.-H."/>
            <person name="Zhou M."/>
            <person name="Andersen M.R."/>
            <person name="Archer D.B."/>
            <person name="Baker S.E."/>
            <person name="Benoit I."/>
            <person name="Brakhage A.A."/>
            <person name="Braus G.H."/>
            <person name="Fischer R."/>
            <person name="Frisvad J.C."/>
            <person name="Goldman G.H."/>
            <person name="Houbraken J."/>
            <person name="Oakley B."/>
            <person name="Pocsi I."/>
            <person name="Scazzocchio C."/>
            <person name="Seiboth B."/>
            <person name="vanKuyk P.A."/>
            <person name="Wortman J."/>
            <person name="Dyer P.S."/>
            <person name="Grigoriev I.V."/>
        </authorList>
    </citation>
    <scope>NUCLEOTIDE SEQUENCE [LARGE SCALE GENOMIC DNA]</scope>
    <source>
        <strain evidence="8">CBS 101740 / IMI 381727 / IBT 21946</strain>
    </source>
</reference>
<dbReference type="InterPro" id="IPR027417">
    <property type="entry name" value="P-loop_NTPase"/>
</dbReference>
<dbReference type="Pfam" id="PF24883">
    <property type="entry name" value="NPHP3_N"/>
    <property type="match status" value="1"/>
</dbReference>
<keyword evidence="2 3" id="KW-0040">ANK repeat</keyword>
<feature type="repeat" description="ANK" evidence="3">
    <location>
        <begin position="871"/>
        <end position="903"/>
    </location>
</feature>
<dbReference type="SUPFAM" id="SSF48403">
    <property type="entry name" value="Ankyrin repeat"/>
    <property type="match status" value="2"/>
</dbReference>
<organism evidence="7 8">
    <name type="scientific">Aspergillus brasiliensis (strain CBS 101740 / IMI 381727 / IBT 21946)</name>
    <dbReference type="NCBI Taxonomy" id="767769"/>
    <lineage>
        <taxon>Eukaryota</taxon>
        <taxon>Fungi</taxon>
        <taxon>Dikarya</taxon>
        <taxon>Ascomycota</taxon>
        <taxon>Pezizomycotina</taxon>
        <taxon>Eurotiomycetes</taxon>
        <taxon>Eurotiomycetidae</taxon>
        <taxon>Eurotiales</taxon>
        <taxon>Aspergillaceae</taxon>
        <taxon>Aspergillus</taxon>
        <taxon>Aspergillus subgen. Circumdati</taxon>
    </lineage>
</organism>
<evidence type="ECO:0000256" key="1">
    <source>
        <dbReference type="ARBA" id="ARBA00022737"/>
    </source>
</evidence>
<feature type="repeat" description="ANK" evidence="3">
    <location>
        <begin position="1196"/>
        <end position="1228"/>
    </location>
</feature>
<dbReference type="EMBL" id="KV878710">
    <property type="protein sequence ID" value="OJJ65728.1"/>
    <property type="molecule type" value="Genomic_DNA"/>
</dbReference>
<feature type="domain" description="Nephrocystin 3-like N-terminal" evidence="6">
    <location>
        <begin position="344"/>
        <end position="518"/>
    </location>
</feature>
<evidence type="ECO:0000259" key="5">
    <source>
        <dbReference type="Pfam" id="PF01048"/>
    </source>
</evidence>
<feature type="repeat" description="ANK" evidence="3">
    <location>
        <begin position="1262"/>
        <end position="1294"/>
    </location>
</feature>
<keyword evidence="1" id="KW-0677">Repeat</keyword>
<dbReference type="Gene3D" id="1.25.40.20">
    <property type="entry name" value="Ankyrin repeat-containing domain"/>
    <property type="match status" value="6"/>
</dbReference>
<evidence type="ECO:0000313" key="8">
    <source>
        <dbReference type="Proteomes" id="UP000184499"/>
    </source>
</evidence>
<feature type="repeat" description="ANK" evidence="3">
    <location>
        <begin position="1064"/>
        <end position="1096"/>
    </location>
</feature>
<dbReference type="PROSITE" id="PS50088">
    <property type="entry name" value="ANK_REPEAT"/>
    <property type="match status" value="14"/>
</dbReference>
<dbReference type="Proteomes" id="UP000184499">
    <property type="component" value="Unassembled WGS sequence"/>
</dbReference>
<dbReference type="Gene3D" id="3.40.50.1580">
    <property type="entry name" value="Nucleoside phosphorylase domain"/>
    <property type="match status" value="1"/>
</dbReference>
<feature type="domain" description="Nucleoside phosphorylase" evidence="5">
    <location>
        <begin position="11"/>
        <end position="284"/>
    </location>
</feature>
<evidence type="ECO:0000256" key="4">
    <source>
        <dbReference type="SAM" id="SignalP"/>
    </source>
</evidence>
<feature type="repeat" description="ANK" evidence="3">
    <location>
        <begin position="1229"/>
        <end position="1261"/>
    </location>
</feature>
<dbReference type="STRING" id="767769.A0A1L9U257"/>
<feature type="signal peptide" evidence="4">
    <location>
        <begin position="1"/>
        <end position="25"/>
    </location>
</feature>
<feature type="repeat" description="ANK" evidence="3">
    <location>
        <begin position="932"/>
        <end position="964"/>
    </location>
</feature>
<dbReference type="RefSeq" id="XP_067472979.1">
    <property type="nucleotide sequence ID" value="XM_067629473.1"/>
</dbReference>
<feature type="repeat" description="ANK" evidence="3">
    <location>
        <begin position="1031"/>
        <end position="1063"/>
    </location>
</feature>
<feature type="repeat" description="ANK" evidence="3">
    <location>
        <begin position="1130"/>
        <end position="1162"/>
    </location>
</feature>
<feature type="chain" id="PRO_5012092405" evidence="4">
    <location>
        <begin position="26"/>
        <end position="1410"/>
    </location>
</feature>
<dbReference type="PANTHER" id="PTHR24166:SF48">
    <property type="entry name" value="PROTEIN VAPYRIN"/>
    <property type="match status" value="1"/>
</dbReference>
<dbReference type="InterPro" id="IPR000845">
    <property type="entry name" value="Nucleoside_phosphorylase_d"/>
</dbReference>
<proteinExistence type="predicted"/>
<dbReference type="InterPro" id="IPR050889">
    <property type="entry name" value="Dendritic_Spine_Reg/Scaffold"/>
</dbReference>
<evidence type="ECO:0000313" key="7">
    <source>
        <dbReference type="EMBL" id="OJJ65728.1"/>
    </source>
</evidence>
<dbReference type="Pfam" id="PF12796">
    <property type="entry name" value="Ank_2"/>
    <property type="match status" value="4"/>
</dbReference>
<dbReference type="SMART" id="SM00248">
    <property type="entry name" value="ANK"/>
    <property type="match status" value="15"/>
</dbReference>
<keyword evidence="8" id="KW-1185">Reference proteome</keyword>
<protein>
    <submittedName>
        <fullName evidence="7">Uncharacterized protein</fullName>
    </submittedName>
</protein>
<dbReference type="InterPro" id="IPR056884">
    <property type="entry name" value="NPHP3-like_N"/>
</dbReference>
<dbReference type="VEuPathDB" id="FungiDB:ASPBRDRAFT_79660"/>
<dbReference type="GO" id="GO:0009116">
    <property type="term" value="P:nucleoside metabolic process"/>
    <property type="evidence" value="ECO:0007669"/>
    <property type="project" value="InterPro"/>
</dbReference>
<evidence type="ECO:0000259" key="6">
    <source>
        <dbReference type="Pfam" id="PF24883"/>
    </source>
</evidence>
<feature type="repeat" description="ANK" evidence="3">
    <location>
        <begin position="1295"/>
        <end position="1327"/>
    </location>
</feature>
<dbReference type="GO" id="GO:0003824">
    <property type="term" value="F:catalytic activity"/>
    <property type="evidence" value="ECO:0007669"/>
    <property type="project" value="InterPro"/>
</dbReference>
<dbReference type="InterPro" id="IPR036770">
    <property type="entry name" value="Ankyrin_rpt-contain_sf"/>
</dbReference>
<feature type="repeat" description="ANK" evidence="3">
    <location>
        <begin position="1163"/>
        <end position="1195"/>
    </location>
</feature>
<feature type="repeat" description="ANK" evidence="3">
    <location>
        <begin position="965"/>
        <end position="997"/>
    </location>
</feature>
<accession>A0A1L9U257</accession>
<feature type="repeat" description="ANK" evidence="3">
    <location>
        <begin position="1097"/>
        <end position="1129"/>
    </location>
</feature>
<dbReference type="Pfam" id="PF01048">
    <property type="entry name" value="PNP_UDP_1"/>
    <property type="match status" value="1"/>
</dbReference>
<dbReference type="Gene3D" id="3.40.50.300">
    <property type="entry name" value="P-loop containing nucleotide triphosphate hydrolases"/>
    <property type="match status" value="1"/>
</dbReference>
<dbReference type="SUPFAM" id="SSF52540">
    <property type="entry name" value="P-loop containing nucleoside triphosphate hydrolases"/>
    <property type="match status" value="1"/>
</dbReference>
<evidence type="ECO:0000256" key="2">
    <source>
        <dbReference type="ARBA" id="ARBA00023043"/>
    </source>
</evidence>
<keyword evidence="4" id="KW-0732">Signal</keyword>
<dbReference type="PROSITE" id="PS50297">
    <property type="entry name" value="ANK_REP_REGION"/>
    <property type="match status" value="14"/>
</dbReference>
<dbReference type="OrthoDB" id="194358at2759"/>
<evidence type="ECO:0000256" key="3">
    <source>
        <dbReference type="PROSITE-ProRule" id="PRU00023"/>
    </source>
</evidence>
<dbReference type="PRINTS" id="PR01415">
    <property type="entry name" value="ANKYRIN"/>
</dbReference>
<dbReference type="InterPro" id="IPR035994">
    <property type="entry name" value="Nucleoside_phosphorylase_sf"/>
</dbReference>
<dbReference type="InterPro" id="IPR002110">
    <property type="entry name" value="Ankyrin_rpt"/>
</dbReference>
<gene>
    <name evidence="7" type="ORF">ASPBRDRAFT_79660</name>
</gene>
<dbReference type="OMA" id="IQDSSGW"/>
<dbReference type="GeneID" id="93581960"/>
<dbReference type="Pfam" id="PF00023">
    <property type="entry name" value="Ank"/>
    <property type="match status" value="1"/>
</dbReference>
<dbReference type="PANTHER" id="PTHR24166">
    <property type="entry name" value="ROLLING PEBBLES, ISOFORM B"/>
    <property type="match status" value="1"/>
</dbReference>
<feature type="repeat" description="ANK" evidence="3">
    <location>
        <begin position="998"/>
        <end position="1030"/>
    </location>
</feature>
<sequence>MTFAHNDYMVAWICALSLELAAAKAILDEVHPPLSQPASDHNVYTLGRIGSHNVIVACLPGGVYGTISATAVASHMVSTFRNIRFGLMVGIGGGVPSQSADIRLGDVVVSMPTATSGGVIQFDYGKTLRGGHFQHTGLLNKPPPVLLKAISQLKSDYMTGKRLIGDILNDTLHNSEELKEQFSRPKADWLFSPTYDHDNSKYNCLACDQTQLVNRPERRTDDPCIHYGLIASGDQVMKDAKTRDFIARDLDILCFEMEAAGLMDELPSLVIRGICDYCDSHKNKRWQGYAALTAAAYAKALLSVVPVTLSRERDLCNSEKECLRSLSFREQEYRYNDIHPAMHTCAWLFEDPQYKAWLNSRQGLLWIKGNPGAGKSVLMKFAVQSMADKNAGKLVSFFIHGRRTTLQRTPLGLFRALLNAMLCSFPDYLCQLTQSFVDREKRYGSYEEGRWTWPEEELRKLVSQILTEGTKNSPVIVFIDALDECGKDSARTLLTYFKDLMEAVKCKGGQAKICLSSRHYPILGHHMIPSICMEQQNTNDIQRVVGGMLKEIEAEEDRKYFESEVLSKARGGFQWAVLVCNRVIEENITGTKREDLRSKLADIPEALDGLYSRILNDVHESDRQQMVKLFQWILFAKRPLSAHELRDALSIDIDMEPGTQLRSHSSWSDTVTKFEVHVRHLSKGLVGFQSREIWEQYEPGEEDSDREAQFIHQSVADFLLNKFLSSIMCDPHLSQSVVGAGHFQLSRACLRYITHDEVLEGAQRLSRSKFFQTFQLIPYAVRFLFQHIKEVEQQNIPQSDLLALLHWGQKSTLQKLANLWRVSDPDNVYTPRGWPFIQATAFHVLITFASKSAFDDLLQNDGVEVDGRDIDGNTPLLLAIKRGHQDMAVALLNRSIEWQLHQKEVAVSAIIYGTSTKRDRYYFMDVNARDNENNTALSVAMEENALDVMVKLIEGGASLNIQDSSGWTPLTWASEGGHEGVAKLLLEQGADPNAQDSSGQIPLFKALEGGHEAVAKLLLEWGADPNALDSSGHTPLIWASGKGHEAVAKLLLEWEADPNIQNRSGWTPLTWASDGGHEVVVKLLLEQGADSNIQDSSGWTPLSRALQGGHEAVAKLLLDKGADPTTQDSSGWTPLIWTLEGGHEAVAKLLLEQGADPNTQDSSGWTPLTWASERGHEAVAKLLLEQGADPNTLDNSGRTPLSRVSWRGYEALAKLLLEQEADPNTKDNSDQTPLICASERGHEAVAKLLLEQGADSNIQDRSGWTPLTWALEEGHEAVVKLLLDQGADPNTQDNFGWTPLSRASGVGHEAVVQLLLEQGADPNIQDNFGWTPLTWASGGGHEAVAKLLLKQGADPNTQDNSDRTPLTWALEGEHEAVAKLLLQYRADPNSGYDLSDVNLRGMRKRPTHNE</sequence>
<dbReference type="Pfam" id="PF13637">
    <property type="entry name" value="Ank_4"/>
    <property type="match status" value="2"/>
</dbReference>
<dbReference type="SUPFAM" id="SSF53167">
    <property type="entry name" value="Purine and uridine phosphorylases"/>
    <property type="match status" value="1"/>
</dbReference>
<feature type="repeat" description="ANK" evidence="3">
    <location>
        <begin position="1328"/>
        <end position="1360"/>
    </location>
</feature>
<name>A0A1L9U257_ASPBC</name>